<evidence type="ECO:0000313" key="1">
    <source>
        <dbReference type="EMBL" id="CRF41973.1"/>
    </source>
</evidence>
<dbReference type="Proteomes" id="UP000045175">
    <property type="component" value="Unassembled WGS sequence"/>
</dbReference>
<protein>
    <submittedName>
        <fullName evidence="1">Uncharacterized protein</fullName>
    </submittedName>
</protein>
<reference evidence="1 2" key="1">
    <citation type="submission" date="2014-12" db="EMBL/GenBank/DDBJ databases">
        <authorList>
            <person name="Jaenicke S."/>
        </authorList>
    </citation>
    <scope>NUCLEOTIDE SEQUENCE [LARGE SCALE GENOMIC DNA]</scope>
    <source>
        <strain evidence="1">ASB13</strain>
    </source>
</reference>
<sequence>MFCQKFKSFIKVAFGKTVFFSIKSQFLLPKFRLCESLRARSVFA</sequence>
<dbReference type="AlphaFoldDB" id="A0A0K2X8U3"/>
<evidence type="ECO:0000313" key="2">
    <source>
        <dbReference type="Proteomes" id="UP000045175"/>
    </source>
</evidence>
<dbReference type="EMBL" id="CDMH01000006">
    <property type="protein sequence ID" value="CRF41973.1"/>
    <property type="molecule type" value="Genomic_DNA"/>
</dbReference>
<proteinExistence type="predicted"/>
<organism evidence="1 2">
    <name type="scientific">Helicobacter ailurogastricus</name>
    <dbReference type="NCBI Taxonomy" id="1578720"/>
    <lineage>
        <taxon>Bacteria</taxon>
        <taxon>Pseudomonadati</taxon>
        <taxon>Campylobacterota</taxon>
        <taxon>Epsilonproteobacteria</taxon>
        <taxon>Campylobacterales</taxon>
        <taxon>Helicobacteraceae</taxon>
        <taxon>Helicobacter</taxon>
    </lineage>
</organism>
<name>A0A0K2X8U3_9HELI</name>
<gene>
    <name evidence="1" type="ORF">HAL013_01220</name>
</gene>
<accession>A0A0K2X8U3</accession>